<gene>
    <name evidence="1" type="ORF">ATB98_14245</name>
</gene>
<proteinExistence type="predicted"/>
<organism evidence="1 2">
    <name type="scientific">Sinorhizobium saheli</name>
    <dbReference type="NCBI Taxonomy" id="36856"/>
    <lineage>
        <taxon>Bacteria</taxon>
        <taxon>Pseudomonadati</taxon>
        <taxon>Pseudomonadota</taxon>
        <taxon>Alphaproteobacteria</taxon>
        <taxon>Hyphomicrobiales</taxon>
        <taxon>Rhizobiaceae</taxon>
        <taxon>Sinorhizobium/Ensifer group</taxon>
        <taxon>Sinorhizobium</taxon>
    </lineage>
</organism>
<evidence type="ECO:0000313" key="2">
    <source>
        <dbReference type="Proteomes" id="UP000078507"/>
    </source>
</evidence>
<reference evidence="1 2" key="1">
    <citation type="submission" date="2015-11" db="EMBL/GenBank/DDBJ databases">
        <title>Ensifer anhuiense sp. nov., an effective nitrogen fixation bacterium with Glycine soja.</title>
        <authorList>
            <person name="Yan H."/>
            <person name="Chen W."/>
        </authorList>
    </citation>
    <scope>NUCLEOTIDE SEQUENCE [LARGE SCALE GENOMIC DNA]</scope>
    <source>
        <strain evidence="1 2">LMG 7837</strain>
    </source>
</reference>
<dbReference type="Proteomes" id="UP000078507">
    <property type="component" value="Unassembled WGS sequence"/>
</dbReference>
<sequence>MSCDVSEFVESKPSSAAGGIIRVAASALRRMRGRRLRLDLESTSDYLKKDLGLLDGRMPRMDDDMLR</sequence>
<accession>A0A178YGF8</accession>
<name>A0A178YGF8_SINSA</name>
<comment type="caution">
    <text evidence="1">The sequence shown here is derived from an EMBL/GenBank/DDBJ whole genome shotgun (WGS) entry which is preliminary data.</text>
</comment>
<dbReference type="AlphaFoldDB" id="A0A178YGF8"/>
<protein>
    <recommendedName>
        <fullName evidence="3">DUF1127 domain-containing protein</fullName>
    </recommendedName>
</protein>
<evidence type="ECO:0008006" key="3">
    <source>
        <dbReference type="Google" id="ProtNLM"/>
    </source>
</evidence>
<dbReference type="EMBL" id="LNQB01000068">
    <property type="protein sequence ID" value="OAP46530.1"/>
    <property type="molecule type" value="Genomic_DNA"/>
</dbReference>
<keyword evidence="2" id="KW-1185">Reference proteome</keyword>
<evidence type="ECO:0000313" key="1">
    <source>
        <dbReference type="EMBL" id="OAP46530.1"/>
    </source>
</evidence>